<dbReference type="Pfam" id="PF17776">
    <property type="entry name" value="NLRC4_HD2"/>
    <property type="match status" value="1"/>
</dbReference>
<feature type="domain" description="B30.2/SPRY" evidence="7">
    <location>
        <begin position="1009"/>
        <end position="1203"/>
    </location>
</feature>
<dbReference type="Pfam" id="PF13765">
    <property type="entry name" value="PRY"/>
    <property type="match status" value="1"/>
</dbReference>
<evidence type="ECO:0000313" key="9">
    <source>
        <dbReference type="EMBL" id="KAF3688116.1"/>
    </source>
</evidence>
<dbReference type="InterPro" id="IPR043136">
    <property type="entry name" value="B30.2/SPRY_sf"/>
</dbReference>
<dbReference type="Pfam" id="PF13516">
    <property type="entry name" value="LRR_6"/>
    <property type="match status" value="5"/>
</dbReference>
<dbReference type="InterPro" id="IPR003877">
    <property type="entry name" value="SPRY_dom"/>
</dbReference>
<evidence type="ECO:0000256" key="1">
    <source>
        <dbReference type="ARBA" id="ARBA00004496"/>
    </source>
</evidence>
<dbReference type="GO" id="GO:0005524">
    <property type="term" value="F:ATP binding"/>
    <property type="evidence" value="ECO:0007669"/>
    <property type="project" value="UniProtKB-KW"/>
</dbReference>
<protein>
    <submittedName>
        <fullName evidence="9">NLR family CARD domain-containing protein 3 CARD15-like protein Caterpiller protein 16.2</fullName>
    </submittedName>
</protein>
<dbReference type="InterPro" id="IPR001611">
    <property type="entry name" value="Leu-rich_rpt"/>
</dbReference>
<dbReference type="GO" id="GO:0005737">
    <property type="term" value="C:cytoplasm"/>
    <property type="evidence" value="ECO:0007669"/>
    <property type="project" value="UniProtKB-SubCell"/>
</dbReference>
<dbReference type="InterPro" id="IPR013320">
    <property type="entry name" value="ConA-like_dom_sf"/>
</dbReference>
<dbReference type="CDD" id="cd16040">
    <property type="entry name" value="SPRY_PRY_SNTX"/>
    <property type="match status" value="1"/>
</dbReference>
<evidence type="ECO:0000259" key="8">
    <source>
        <dbReference type="PROSITE" id="PS50837"/>
    </source>
</evidence>
<dbReference type="SMART" id="SM01288">
    <property type="entry name" value="FISNA"/>
    <property type="match status" value="1"/>
</dbReference>
<keyword evidence="2" id="KW-0963">Cytoplasm</keyword>
<evidence type="ECO:0000256" key="6">
    <source>
        <dbReference type="ARBA" id="ARBA00022840"/>
    </source>
</evidence>
<proteinExistence type="predicted"/>
<reference evidence="10" key="2">
    <citation type="submission" date="2019-02" db="EMBL/GenBank/DDBJ databases">
        <title>Opniocepnalus argus Var Kimnra genome.</title>
        <authorList>
            <person name="Zhou C."/>
            <person name="Xiao S."/>
        </authorList>
    </citation>
    <scope>NUCLEOTIDE SEQUENCE [LARGE SCALE GENOMIC DNA]</scope>
</reference>
<dbReference type="FunFam" id="3.40.50.300:FF:000210">
    <property type="entry name" value="Si:dkey-16p6.1"/>
    <property type="match status" value="1"/>
</dbReference>
<dbReference type="InterPro" id="IPR032675">
    <property type="entry name" value="LRR_dom_sf"/>
</dbReference>
<dbReference type="SUPFAM" id="SSF52540">
    <property type="entry name" value="P-loop containing nucleoside triphosphate hydrolases"/>
    <property type="match status" value="1"/>
</dbReference>
<keyword evidence="6" id="KW-0067">ATP-binding</keyword>
<dbReference type="InterPro" id="IPR007111">
    <property type="entry name" value="NACHT_NTPase"/>
</dbReference>
<name>A0A6G1PDL3_CHAAH</name>
<dbReference type="PROSITE" id="PS50188">
    <property type="entry name" value="B302_SPRY"/>
    <property type="match status" value="1"/>
</dbReference>
<evidence type="ECO:0000256" key="4">
    <source>
        <dbReference type="ARBA" id="ARBA00022737"/>
    </source>
</evidence>
<evidence type="ECO:0000256" key="2">
    <source>
        <dbReference type="ARBA" id="ARBA00022490"/>
    </source>
</evidence>
<dbReference type="InterPro" id="IPR006574">
    <property type="entry name" value="PRY"/>
</dbReference>
<dbReference type="SMART" id="SM00589">
    <property type="entry name" value="PRY"/>
    <property type="match status" value="1"/>
</dbReference>
<reference evidence="9 10" key="1">
    <citation type="submission" date="2019-02" db="EMBL/GenBank/DDBJ databases">
        <title>Opniocepnalus argus genome.</title>
        <authorList>
            <person name="Zhou C."/>
            <person name="Xiao S."/>
        </authorList>
    </citation>
    <scope>NUCLEOTIDE SEQUENCE [LARGE SCALE GENOMIC DNA]</scope>
    <source>
        <strain evidence="9">OARG1902GOOAL</strain>
        <tissue evidence="9">Muscle</tissue>
    </source>
</reference>
<dbReference type="AlphaFoldDB" id="A0A6G1PDL3"/>
<evidence type="ECO:0000259" key="7">
    <source>
        <dbReference type="PROSITE" id="PS50188"/>
    </source>
</evidence>
<dbReference type="Proteomes" id="UP000503349">
    <property type="component" value="Chromosome 3"/>
</dbReference>
<feature type="domain" description="NACHT" evidence="8">
    <location>
        <begin position="158"/>
        <end position="292"/>
    </location>
</feature>
<organism evidence="9 10">
    <name type="scientific">Channa argus</name>
    <name type="common">Northern snakehead</name>
    <name type="synonym">Ophicephalus argus</name>
    <dbReference type="NCBI Taxonomy" id="215402"/>
    <lineage>
        <taxon>Eukaryota</taxon>
        <taxon>Metazoa</taxon>
        <taxon>Chordata</taxon>
        <taxon>Craniata</taxon>
        <taxon>Vertebrata</taxon>
        <taxon>Euteleostomi</taxon>
        <taxon>Actinopterygii</taxon>
        <taxon>Neopterygii</taxon>
        <taxon>Teleostei</taxon>
        <taxon>Neoteleostei</taxon>
        <taxon>Acanthomorphata</taxon>
        <taxon>Anabantaria</taxon>
        <taxon>Anabantiformes</taxon>
        <taxon>Channoidei</taxon>
        <taxon>Channidae</taxon>
        <taxon>Channa</taxon>
    </lineage>
</organism>
<dbReference type="SUPFAM" id="SSF49899">
    <property type="entry name" value="Concanavalin A-like lectins/glucanases"/>
    <property type="match status" value="1"/>
</dbReference>
<comment type="subcellular location">
    <subcellularLocation>
        <location evidence="1">Cytoplasm</location>
    </subcellularLocation>
</comment>
<dbReference type="InterPro" id="IPR001870">
    <property type="entry name" value="B30.2/SPRY"/>
</dbReference>
<dbReference type="Pfam" id="PF17779">
    <property type="entry name" value="WHD_NOD2"/>
    <property type="match status" value="1"/>
</dbReference>
<keyword evidence="3" id="KW-0433">Leucine-rich repeat</keyword>
<dbReference type="Gene3D" id="2.60.120.920">
    <property type="match status" value="1"/>
</dbReference>
<dbReference type="SUPFAM" id="SSF52047">
    <property type="entry name" value="RNI-like"/>
    <property type="match status" value="1"/>
</dbReference>
<dbReference type="PROSITE" id="PS50837">
    <property type="entry name" value="NACHT"/>
    <property type="match status" value="1"/>
</dbReference>
<evidence type="ECO:0000256" key="5">
    <source>
        <dbReference type="ARBA" id="ARBA00022741"/>
    </source>
</evidence>
<evidence type="ECO:0000256" key="3">
    <source>
        <dbReference type="ARBA" id="ARBA00022614"/>
    </source>
</evidence>
<dbReference type="Pfam" id="PF14484">
    <property type="entry name" value="FISNA"/>
    <property type="match status" value="1"/>
</dbReference>
<dbReference type="EMBL" id="CM015714">
    <property type="protein sequence ID" value="KAF3688116.1"/>
    <property type="molecule type" value="Genomic_DNA"/>
</dbReference>
<dbReference type="InterPro" id="IPR041267">
    <property type="entry name" value="NLRP_HD2"/>
</dbReference>
<dbReference type="InterPro" id="IPR051261">
    <property type="entry name" value="NLR"/>
</dbReference>
<dbReference type="InterPro" id="IPR027417">
    <property type="entry name" value="P-loop_NTPase"/>
</dbReference>
<dbReference type="SMART" id="SM00449">
    <property type="entry name" value="SPRY"/>
    <property type="match status" value="1"/>
</dbReference>
<keyword evidence="10" id="KW-1185">Reference proteome</keyword>
<dbReference type="SMART" id="SM00368">
    <property type="entry name" value="LRR_RI"/>
    <property type="match status" value="9"/>
</dbReference>
<dbReference type="InterPro" id="IPR041075">
    <property type="entry name" value="NOD1/2_WH"/>
</dbReference>
<dbReference type="InterPro" id="IPR029495">
    <property type="entry name" value="NACHT-assoc"/>
</dbReference>
<dbReference type="FunFam" id="3.80.10.10:FF:001632">
    <property type="entry name" value="Uncharacterized protein"/>
    <property type="match status" value="1"/>
</dbReference>
<evidence type="ECO:0000313" key="10">
    <source>
        <dbReference type="Proteomes" id="UP000503349"/>
    </source>
</evidence>
<dbReference type="Pfam" id="PF00622">
    <property type="entry name" value="SPRY"/>
    <property type="match status" value="1"/>
</dbReference>
<sequence length="1227" mass="138033">MKGHRMENLQRNYTPIQKDADLNITARRGGLVNAPQLTGVNVKGDLTINVNAQQPAKTDETDIVPPKIKGYIENCQAELKDYLQNKTQDLFQGTKEDGSSILLDQIYTELYITEGGSGQVNSEHEVIELECSKSTGEERKIHLDYIFEALSEEGNPPRRVLTKGIAGIGKTVAVQKFTHDWAKGRVNQKFQCIFPFTFRDLNLIKDASFSLERLIRHYYEEATALEASDYMNLNVLFIFDGLDESQLPLDFENNEMCRSLTKETSVDAILTNLIEGKLLHKASVWITSRPAAASKIPPKFINRVTEVRGFNDEQKDEYFKKIISDRNKAQKILNHLHSKALRSLYIMCHIPVFCWILATALHSLFTHTQDSELPKTVTEMYTHFLIIQTKRKQRKDFPGVDKDVIIKLGRLAFEQLQKGNIIFRETDLKDCNINLENTSPYSGVCTKIIRKEDGLHRYESYSFIHLTVQEFFAALYVLENFIDRGENLIHTGRVSRAQKDHVHLHKSAVDMALASEHGQWDMFLRFLLGLSQDKNQKLLHDVFGFKRSYLGSNQQTIKYIHTKIKKLSYYEKSINLFYCLNELGDQSLVEQVQKYQSSGDVSKASPSQFSALAFVLLVSGEDQDVFDLKKYSRSDEALGRLIPVFKLSKRVLLSDCNLTDRCCEYISSVLRLKSSVLEKLDLSRNKLQDSGMLLLSDGLKDTNCELQSLKLNSCTLSERSCEALRSVLSSPSSSLRELDLSNNNLQDSGVKLLSAGLESVNCTLATLRLSGCLVKEEGWASLATALRCHPSHLKELDLSYNNPGDLGVAKLLSAGLKDSRCSLDTLRLSSCNLSVRSCEALASVLASQSCSLRELDLSNNDLQDSGVKQLSAGLKSQHCTLESLRLSGCLVTADGFASLASALRSNPSHLKQLDLSYNHPGDSGVHVLSAGLKDSHCKLDSLRVEHCGSQRLIPGLRKCKCVSTLIYETRQHMSNLNQNEGRTTFSFVDWFIILTGDGGNKKQQINSPGMLDDRLLLCGVFFSPSGLCKLTWDLNTAHKNLQLSLKSVSSVNKKQSYPHHPDRFDYWHQLLCREALTDRCYWEVEWKGDVSIAVTYGGIRRKGRSFGCRFGFTDQSWTLCCSDDGYSVSHNNKRTELTLSSSVSNRVAVYVDYAAGVLSYYKVSSGELIHLHTFNTTFTEPLYPGFWVGPCSSVSLCDPHRHRANIQTLHRNFTGVECVQTHDVAVR</sequence>
<dbReference type="Pfam" id="PF05729">
    <property type="entry name" value="NACHT"/>
    <property type="match status" value="1"/>
</dbReference>
<dbReference type="Gene3D" id="3.40.50.300">
    <property type="entry name" value="P-loop containing nucleotide triphosphate hydrolases"/>
    <property type="match status" value="1"/>
</dbReference>
<dbReference type="Gene3D" id="3.80.10.10">
    <property type="entry name" value="Ribonuclease Inhibitor"/>
    <property type="match status" value="2"/>
</dbReference>
<dbReference type="PANTHER" id="PTHR24106">
    <property type="entry name" value="NACHT, LRR AND CARD DOMAINS-CONTAINING"/>
    <property type="match status" value="1"/>
</dbReference>
<dbReference type="PROSITE" id="PS51450">
    <property type="entry name" value="LRR"/>
    <property type="match status" value="2"/>
</dbReference>
<gene>
    <name evidence="9" type="ORF">EXN66_Car003788</name>
</gene>
<keyword evidence="5" id="KW-0547">Nucleotide-binding</keyword>
<accession>A0A6G1PDL3</accession>
<keyword evidence="4" id="KW-0677">Repeat</keyword>